<dbReference type="Gene3D" id="1.20.1250.20">
    <property type="entry name" value="MFS general substrate transporter like domains"/>
    <property type="match status" value="1"/>
</dbReference>
<feature type="transmembrane region" description="Helical" evidence="6">
    <location>
        <begin position="136"/>
        <end position="154"/>
    </location>
</feature>
<comment type="caution">
    <text evidence="7">The sequence shown here is derived from an EMBL/GenBank/DDBJ whole genome shotgun (WGS) entry which is preliminary data.</text>
</comment>
<dbReference type="Proteomes" id="UP000250462">
    <property type="component" value="Unassembled WGS sequence"/>
</dbReference>
<keyword evidence="5 6" id="KW-0472">Membrane</keyword>
<reference evidence="7 8" key="1">
    <citation type="submission" date="2018-06" db="EMBL/GenBank/DDBJ databases">
        <title>Phytoactinopolyspora halophila sp. nov., a novel halophilic actinomycete isolated from a saline soil in China.</title>
        <authorList>
            <person name="Tang S.-K."/>
        </authorList>
    </citation>
    <scope>NUCLEOTIDE SEQUENCE [LARGE SCALE GENOMIC DNA]</scope>
    <source>
        <strain evidence="7 8">YIM 96934</strain>
    </source>
</reference>
<dbReference type="InterPro" id="IPR044772">
    <property type="entry name" value="NO3_transporter"/>
</dbReference>
<name>A0A329R3C2_9ACTN</name>
<dbReference type="InterPro" id="IPR036259">
    <property type="entry name" value="MFS_trans_sf"/>
</dbReference>
<accession>A0A329R3C2</accession>
<feature type="transmembrane region" description="Helical" evidence="6">
    <location>
        <begin position="289"/>
        <end position="309"/>
    </location>
</feature>
<proteinExistence type="inferred from homology"/>
<dbReference type="SUPFAM" id="SSF103473">
    <property type="entry name" value="MFS general substrate transporter"/>
    <property type="match status" value="1"/>
</dbReference>
<evidence type="ECO:0000313" key="7">
    <source>
        <dbReference type="EMBL" id="RAW18903.1"/>
    </source>
</evidence>
<keyword evidence="8" id="KW-1185">Reference proteome</keyword>
<feature type="transmembrane region" description="Helical" evidence="6">
    <location>
        <begin position="438"/>
        <end position="461"/>
    </location>
</feature>
<organism evidence="7 8">
    <name type="scientific">Phytoactinopolyspora halophila</name>
    <dbReference type="NCBI Taxonomy" id="1981511"/>
    <lineage>
        <taxon>Bacteria</taxon>
        <taxon>Bacillati</taxon>
        <taxon>Actinomycetota</taxon>
        <taxon>Actinomycetes</taxon>
        <taxon>Jiangellales</taxon>
        <taxon>Jiangellaceae</taxon>
        <taxon>Phytoactinopolyspora</taxon>
    </lineage>
</organism>
<evidence type="ECO:0000256" key="3">
    <source>
        <dbReference type="ARBA" id="ARBA00022692"/>
    </source>
</evidence>
<evidence type="ECO:0000256" key="2">
    <source>
        <dbReference type="ARBA" id="ARBA00008432"/>
    </source>
</evidence>
<gene>
    <name evidence="7" type="ORF">DPM12_02330</name>
</gene>
<dbReference type="GO" id="GO:0016020">
    <property type="term" value="C:membrane"/>
    <property type="evidence" value="ECO:0007669"/>
    <property type="project" value="UniProtKB-SubCell"/>
</dbReference>
<dbReference type="InterPro" id="IPR011701">
    <property type="entry name" value="MFS"/>
</dbReference>
<dbReference type="AlphaFoldDB" id="A0A329R3C2"/>
<feature type="transmembrane region" description="Helical" evidence="6">
    <location>
        <begin position="256"/>
        <end position="277"/>
    </location>
</feature>
<evidence type="ECO:0000313" key="8">
    <source>
        <dbReference type="Proteomes" id="UP000250462"/>
    </source>
</evidence>
<feature type="transmembrane region" description="Helical" evidence="6">
    <location>
        <begin position="347"/>
        <end position="367"/>
    </location>
</feature>
<dbReference type="CDD" id="cd17341">
    <property type="entry name" value="MFS_NRT2_like"/>
    <property type="match status" value="1"/>
</dbReference>
<feature type="transmembrane region" description="Helical" evidence="6">
    <location>
        <begin position="43"/>
        <end position="68"/>
    </location>
</feature>
<feature type="transmembrane region" description="Helical" evidence="6">
    <location>
        <begin position="80"/>
        <end position="98"/>
    </location>
</feature>
<feature type="transmembrane region" description="Helical" evidence="6">
    <location>
        <begin position="401"/>
        <end position="426"/>
    </location>
</feature>
<feature type="transmembrane region" description="Helical" evidence="6">
    <location>
        <begin position="110"/>
        <end position="130"/>
    </location>
</feature>
<evidence type="ECO:0000256" key="4">
    <source>
        <dbReference type="ARBA" id="ARBA00022989"/>
    </source>
</evidence>
<comment type="similarity">
    <text evidence="2">Belongs to the major facilitator superfamily. Nitrate/nitrite porter (TC 2.A.1.8) family.</text>
</comment>
<evidence type="ECO:0000256" key="6">
    <source>
        <dbReference type="SAM" id="Phobius"/>
    </source>
</evidence>
<comment type="subcellular location">
    <subcellularLocation>
        <location evidence="1">Membrane</location>
        <topology evidence="1">Multi-pass membrane protein</topology>
    </subcellularLocation>
</comment>
<evidence type="ECO:0000256" key="1">
    <source>
        <dbReference type="ARBA" id="ARBA00004141"/>
    </source>
</evidence>
<feature type="transmembrane region" description="Helical" evidence="6">
    <location>
        <begin position="217"/>
        <end position="235"/>
    </location>
</feature>
<dbReference type="OrthoDB" id="9771451at2"/>
<keyword evidence="3 6" id="KW-0812">Transmembrane</keyword>
<keyword evidence="4 6" id="KW-1133">Transmembrane helix</keyword>
<dbReference type="GO" id="GO:0015112">
    <property type="term" value="F:nitrate transmembrane transporter activity"/>
    <property type="evidence" value="ECO:0007669"/>
    <property type="project" value="InterPro"/>
</dbReference>
<evidence type="ECO:0000256" key="5">
    <source>
        <dbReference type="ARBA" id="ARBA00023136"/>
    </source>
</evidence>
<dbReference type="Pfam" id="PF07690">
    <property type="entry name" value="MFS_1"/>
    <property type="match status" value="1"/>
</dbReference>
<protein>
    <submittedName>
        <fullName evidence="7">MFS transporter</fullName>
    </submittedName>
</protein>
<feature type="transmembrane region" description="Helical" evidence="6">
    <location>
        <begin position="189"/>
        <end position="211"/>
    </location>
</feature>
<feature type="transmembrane region" description="Helical" evidence="6">
    <location>
        <begin position="321"/>
        <end position="341"/>
    </location>
</feature>
<dbReference type="EMBL" id="QMIG01000001">
    <property type="protein sequence ID" value="RAW18903.1"/>
    <property type="molecule type" value="Genomic_DNA"/>
</dbReference>
<dbReference type="PANTHER" id="PTHR23515">
    <property type="entry name" value="HIGH-AFFINITY NITRATE TRANSPORTER 2.3"/>
    <property type="match status" value="1"/>
</dbReference>
<sequence length="479" mass="51048">MRTLAEERPAVARRRGRRWIEHWEPEDDEFWERAGRRIARRNLLVSILVEHLGFSVWLLWSICATLLVVHHDVGFTSAQLFFLVAVPNAVGSVLRVPYTFAVPKFGGRNFTVISALLLLIPALLLVAAVSNPATPYWAYLLIAATAGVGGGNFASSMTNISFFYPDRTKGLALGLNAAGGNLGASTVQLGVPAIVGAGGLFGLVGASAGGVDLARAGYAWAALAIVGALCAWRFMDNLSVSLAPLRQQIKVVRRKHTWIVSWLYIGTFGSFIGYSAAFPLLISLQFPDVNIASFAFLGALIGSAARPFGGWLSDRLGGARVTFWSFIAMTAGTVVVIAAVNAASWPLFLGSFLFLFVITGLGNGSTFRMIPMIFQRQALLEMAGAGGMDIEAARARGRTEAAAVIGLTSALGALGGFGVVATFGVLELLNDGAVPAGAIATAFMLFLAFYVSCIAMTWWHYTRDTFMIQRAPNLSTAGI</sequence>